<dbReference type="InterPro" id="IPR023408">
    <property type="entry name" value="MscS_beta-dom_sf"/>
</dbReference>
<keyword evidence="2 5" id="KW-0812">Transmembrane</keyword>
<proteinExistence type="predicted"/>
<dbReference type="InterPro" id="IPR045275">
    <property type="entry name" value="MscS_archaea/bacteria_type"/>
</dbReference>
<keyword evidence="8" id="KW-1185">Reference proteome</keyword>
<evidence type="ECO:0000256" key="4">
    <source>
        <dbReference type="ARBA" id="ARBA00023136"/>
    </source>
</evidence>
<dbReference type="PANTHER" id="PTHR30221:SF8">
    <property type="entry name" value="SMALL-CONDUCTANCE MECHANOSENSITIVE CHANNEL"/>
    <property type="match status" value="1"/>
</dbReference>
<evidence type="ECO:0000256" key="3">
    <source>
        <dbReference type="ARBA" id="ARBA00022989"/>
    </source>
</evidence>
<comment type="subcellular location">
    <subcellularLocation>
        <location evidence="1">Membrane</location>
    </subcellularLocation>
</comment>
<feature type="transmembrane region" description="Helical" evidence="5">
    <location>
        <begin position="50"/>
        <end position="71"/>
    </location>
</feature>
<sequence>MLNFLKTYQQELLITFIALVLLFIFQSLLKSFTTKAGNKASINIARIHLVMRYINALFIMVAVFIIAMVWGANVNQIVLIFSSVFTVIGIGLFAIWSILSNVTSGVIMFFSFPYKIGDKIKIHDKDFPIEAIIEDIKAFQLHLRTTEGELITYPNNLILQKPVSLVEKDAVMDDGVSNL</sequence>
<evidence type="ECO:0000256" key="2">
    <source>
        <dbReference type="ARBA" id="ARBA00022692"/>
    </source>
</evidence>
<keyword evidence="4 5" id="KW-0472">Membrane</keyword>
<organism evidence="7 8">
    <name type="scientific">Mesonia hippocampi</name>
    <dbReference type="NCBI Taxonomy" id="1628250"/>
    <lineage>
        <taxon>Bacteria</taxon>
        <taxon>Pseudomonadati</taxon>
        <taxon>Bacteroidota</taxon>
        <taxon>Flavobacteriia</taxon>
        <taxon>Flavobacteriales</taxon>
        <taxon>Flavobacteriaceae</taxon>
        <taxon>Mesonia</taxon>
    </lineage>
</organism>
<name>A0A840EN03_9FLAO</name>
<keyword evidence="3 5" id="KW-1133">Transmembrane helix</keyword>
<accession>A0A840EN03</accession>
<dbReference type="Gene3D" id="1.10.287.1260">
    <property type="match status" value="1"/>
</dbReference>
<comment type="caution">
    <text evidence="7">The sequence shown here is derived from an EMBL/GenBank/DDBJ whole genome shotgun (WGS) entry which is preliminary data.</text>
</comment>
<feature type="domain" description="Mechanosensitive ion channel MscS" evidence="6">
    <location>
        <begin position="98"/>
        <end position="163"/>
    </location>
</feature>
<dbReference type="AlphaFoldDB" id="A0A840EN03"/>
<feature type="transmembrane region" description="Helical" evidence="5">
    <location>
        <begin position="77"/>
        <end position="99"/>
    </location>
</feature>
<dbReference type="EMBL" id="JACIFO010000001">
    <property type="protein sequence ID" value="MBB4118013.1"/>
    <property type="molecule type" value="Genomic_DNA"/>
</dbReference>
<dbReference type="InterPro" id="IPR010920">
    <property type="entry name" value="LSM_dom_sf"/>
</dbReference>
<evidence type="ECO:0000259" key="6">
    <source>
        <dbReference type="Pfam" id="PF00924"/>
    </source>
</evidence>
<protein>
    <submittedName>
        <fullName evidence="7">Small-conductance mechanosensitive channel</fullName>
    </submittedName>
</protein>
<feature type="transmembrane region" description="Helical" evidence="5">
    <location>
        <begin position="12"/>
        <end position="29"/>
    </location>
</feature>
<dbReference type="Pfam" id="PF00924">
    <property type="entry name" value="MS_channel_2nd"/>
    <property type="match status" value="1"/>
</dbReference>
<dbReference type="PANTHER" id="PTHR30221">
    <property type="entry name" value="SMALL-CONDUCTANCE MECHANOSENSITIVE CHANNEL"/>
    <property type="match status" value="1"/>
</dbReference>
<dbReference type="GO" id="GO:0016020">
    <property type="term" value="C:membrane"/>
    <property type="evidence" value="ECO:0007669"/>
    <property type="project" value="UniProtKB-SubCell"/>
</dbReference>
<evidence type="ECO:0000313" key="7">
    <source>
        <dbReference type="EMBL" id="MBB4118013.1"/>
    </source>
</evidence>
<dbReference type="InterPro" id="IPR006685">
    <property type="entry name" value="MscS_channel_2nd"/>
</dbReference>
<evidence type="ECO:0000256" key="5">
    <source>
        <dbReference type="SAM" id="Phobius"/>
    </source>
</evidence>
<gene>
    <name evidence="7" type="ORF">GGR32_000285</name>
</gene>
<dbReference type="Proteomes" id="UP000553034">
    <property type="component" value="Unassembled WGS sequence"/>
</dbReference>
<evidence type="ECO:0000256" key="1">
    <source>
        <dbReference type="ARBA" id="ARBA00004370"/>
    </source>
</evidence>
<reference evidence="7 8" key="1">
    <citation type="submission" date="2020-08" db="EMBL/GenBank/DDBJ databases">
        <title>Genomic Encyclopedia of Type Strains, Phase IV (KMG-IV): sequencing the most valuable type-strain genomes for metagenomic binning, comparative biology and taxonomic classification.</title>
        <authorList>
            <person name="Goeker M."/>
        </authorList>
    </citation>
    <scope>NUCLEOTIDE SEQUENCE [LARGE SCALE GENOMIC DNA]</scope>
    <source>
        <strain evidence="7 8">DSM 29568</strain>
    </source>
</reference>
<evidence type="ECO:0000313" key="8">
    <source>
        <dbReference type="Proteomes" id="UP000553034"/>
    </source>
</evidence>
<dbReference type="Gene3D" id="2.30.30.60">
    <property type="match status" value="1"/>
</dbReference>
<dbReference type="GO" id="GO:0008381">
    <property type="term" value="F:mechanosensitive monoatomic ion channel activity"/>
    <property type="evidence" value="ECO:0007669"/>
    <property type="project" value="InterPro"/>
</dbReference>
<dbReference type="SUPFAM" id="SSF50182">
    <property type="entry name" value="Sm-like ribonucleoproteins"/>
    <property type="match status" value="1"/>
</dbReference>
<dbReference type="RefSeq" id="WP_183475653.1">
    <property type="nucleotide sequence ID" value="NZ_JACIFO010000001.1"/>
</dbReference>